<gene>
    <name evidence="1" type="ORF">FYJ75_00210</name>
</gene>
<sequence>MESCVESKLQKLGYFINTVPYGYIEACNAWYKNELIEKFHRRTSIQGEEYEIERMNFAKRGCADDANLCEIIQINVGNDTQTDEINKILSDNRFDVMYRKQLERMSAAGTVASYVRLKNATYLDNGRVTGGDIRVEYCYAENYTPLLVENEEVLDACFSGVDYVNGKKRTTMVLFTRPDGTNYKAETYTFDENGAELENYWINLGDVKPFAVMMVAEVNNLDDMQGFGLPKIWGAIPTLKKIDLCNMILNGDLEKGEKLILTNEALVELDEETGEPKQKTPLMKRLFVFLGEKLPEQKNVIQEYNPQIRVDEITKAFELCLSLFSMTFGFGSKKYTFEQGQIQTATQYIGERQDAMQELNKQRKEATDYITGIVRAIMWFSNTFNGTSYNLEDEVCIDFDDSYIEDKTTKLSNMRADALSFSDIPEFMIRYIMMSLNVDRKEAEKILNTQTEEEDPEVDD</sequence>
<proteinExistence type="predicted"/>
<reference evidence="1 2" key="1">
    <citation type="submission" date="2019-08" db="EMBL/GenBank/DDBJ databases">
        <title>In-depth cultivation of the pig gut microbiome towards novel bacterial diversity and tailored functional studies.</title>
        <authorList>
            <person name="Wylensek D."/>
            <person name="Hitch T.C.A."/>
            <person name="Clavel T."/>
        </authorList>
    </citation>
    <scope>NUCLEOTIDE SEQUENCE [LARGE SCALE GENOMIC DNA]</scope>
    <source>
        <strain evidence="1 2">MUC/MUC-530-WT-4D</strain>
    </source>
</reference>
<keyword evidence="2" id="KW-1185">Reference proteome</keyword>
<dbReference type="Pfam" id="PF05133">
    <property type="entry name" value="SPP1_portal"/>
    <property type="match status" value="1"/>
</dbReference>
<organism evidence="1 2">
    <name type="scientific">Roseburia porci</name>
    <dbReference type="NCBI Taxonomy" id="2605790"/>
    <lineage>
        <taxon>Bacteria</taxon>
        <taxon>Bacillati</taxon>
        <taxon>Bacillota</taxon>
        <taxon>Clostridia</taxon>
        <taxon>Lachnospirales</taxon>
        <taxon>Lachnospiraceae</taxon>
        <taxon>Roseburia</taxon>
    </lineage>
</organism>
<accession>A0A6L5YLX0</accession>
<protein>
    <submittedName>
        <fullName evidence="1">Phage portal protein</fullName>
    </submittedName>
</protein>
<name>A0A6L5YLX0_9FIRM</name>
<comment type="caution">
    <text evidence="1">The sequence shown here is derived from an EMBL/GenBank/DDBJ whole genome shotgun (WGS) entry which is preliminary data.</text>
</comment>
<evidence type="ECO:0000313" key="1">
    <source>
        <dbReference type="EMBL" id="MST73454.1"/>
    </source>
</evidence>
<dbReference type="Proteomes" id="UP000474024">
    <property type="component" value="Unassembled WGS sequence"/>
</dbReference>
<dbReference type="RefSeq" id="WP_154427638.1">
    <property type="nucleotide sequence ID" value="NZ_VUNI01000001.1"/>
</dbReference>
<dbReference type="EMBL" id="VUNI01000001">
    <property type="protein sequence ID" value="MST73454.1"/>
    <property type="molecule type" value="Genomic_DNA"/>
</dbReference>
<dbReference type="AlphaFoldDB" id="A0A6L5YLX0"/>
<dbReference type="InterPro" id="IPR021145">
    <property type="entry name" value="Portal_protein_SPP1_Gp6-like"/>
</dbReference>
<evidence type="ECO:0000313" key="2">
    <source>
        <dbReference type="Proteomes" id="UP000474024"/>
    </source>
</evidence>